<evidence type="ECO:0000313" key="2">
    <source>
        <dbReference type="Proteomes" id="UP000275846"/>
    </source>
</evidence>
<evidence type="ECO:0000313" key="3">
    <source>
        <dbReference type="WBParaSite" id="SSLN_0000503401-mRNA-1"/>
    </source>
</evidence>
<dbReference type="OrthoDB" id="425014at2759"/>
<proteinExistence type="predicted"/>
<keyword evidence="2" id="KW-1185">Reference proteome</keyword>
<reference evidence="3" key="1">
    <citation type="submission" date="2016-06" db="UniProtKB">
        <authorList>
            <consortium name="WormBaseParasite"/>
        </authorList>
    </citation>
    <scope>IDENTIFICATION</scope>
</reference>
<accession>A0A183SKY1</accession>
<protein>
    <submittedName>
        <fullName evidence="3">Reverse transcriptase domain-containing protein</fullName>
    </submittedName>
</protein>
<organism evidence="3">
    <name type="scientific">Schistocephalus solidus</name>
    <name type="common">Tapeworm</name>
    <dbReference type="NCBI Taxonomy" id="70667"/>
    <lineage>
        <taxon>Eukaryota</taxon>
        <taxon>Metazoa</taxon>
        <taxon>Spiralia</taxon>
        <taxon>Lophotrochozoa</taxon>
        <taxon>Platyhelminthes</taxon>
        <taxon>Cestoda</taxon>
        <taxon>Eucestoda</taxon>
        <taxon>Diphyllobothriidea</taxon>
        <taxon>Diphyllobothriidae</taxon>
        <taxon>Schistocephalus</taxon>
    </lineage>
</organism>
<dbReference type="WBParaSite" id="SSLN_0000503401-mRNA-1">
    <property type="protein sequence ID" value="SSLN_0000503401-mRNA-1"/>
    <property type="gene ID" value="SSLN_0000503401"/>
</dbReference>
<evidence type="ECO:0000313" key="1">
    <source>
        <dbReference type="EMBL" id="VDL91264.1"/>
    </source>
</evidence>
<dbReference type="EMBL" id="UYSU01033031">
    <property type="protein sequence ID" value="VDL91264.1"/>
    <property type="molecule type" value="Genomic_DNA"/>
</dbReference>
<gene>
    <name evidence="1" type="ORF">SSLN_LOCUS4879</name>
</gene>
<sequence>MVRPLQDGMMVRVTEKGTVSETFAVTNGVKQFFVLAPTLFSLMLSAMLMDVYLDERPGIRVTYRKDGHLLNSRRMQASTRVSTATAHDLLFVDHCALNTVVERTCEGAWTYSSPAASILYLQSVQPKLWSCTNRLPARNTMLPESMSTSLN</sequence>
<dbReference type="Proteomes" id="UP000275846">
    <property type="component" value="Unassembled WGS sequence"/>
</dbReference>
<name>A0A183SKY1_SCHSO</name>
<dbReference type="AlphaFoldDB" id="A0A183SKY1"/>
<reference evidence="1 2" key="2">
    <citation type="submission" date="2018-11" db="EMBL/GenBank/DDBJ databases">
        <authorList>
            <consortium name="Pathogen Informatics"/>
        </authorList>
    </citation>
    <scope>NUCLEOTIDE SEQUENCE [LARGE SCALE GENOMIC DNA]</scope>
    <source>
        <strain evidence="1 2">NST_G2</strain>
    </source>
</reference>